<dbReference type="GO" id="GO:0019319">
    <property type="term" value="P:hexose biosynthetic process"/>
    <property type="evidence" value="ECO:0007669"/>
    <property type="project" value="TreeGrafter"/>
</dbReference>
<proteinExistence type="predicted"/>
<reference evidence="3" key="1">
    <citation type="journal article" date="2023" name="Mol. Biol. Evol.">
        <title>Third-Generation Sequencing Reveals the Adaptive Role of the Epigenome in Three Deep-Sea Polychaetes.</title>
        <authorList>
            <person name="Perez M."/>
            <person name="Aroh O."/>
            <person name="Sun Y."/>
            <person name="Lan Y."/>
            <person name="Juniper S.K."/>
            <person name="Young C.R."/>
            <person name="Angers B."/>
            <person name="Qian P.Y."/>
        </authorList>
    </citation>
    <scope>NUCLEOTIDE SEQUENCE</scope>
    <source>
        <strain evidence="3">P08H-3</strain>
    </source>
</reference>
<feature type="region of interest" description="Disordered" evidence="1">
    <location>
        <begin position="114"/>
        <end position="211"/>
    </location>
</feature>
<sequence length="457" mass="53628">MWSDTRSSICGQWEFSVRSAEEMAKSMVEPCTVVGTWGSLMTAESISWFMRVVPVDVKLPPLLEDYKNPCWMEKVPPQFTYEHSFFKECNHKSRGTTQKDNLDIFYNMNSSKNCTANNNNNNNNDDDGDEEDDDDDDINDDENDDDDDDDDNNNDNNNDDENYDDDDDDDDNNNSNDDDENENDDDDNNNNINDDENDDDDDDDNNSKSGTTDLFVTLKTYSKYLSPVYLKEPHYWEWKRCHDRMVCKGKHRNPTFAEYLDTLDPASERIRLETTVLEHGTEYHPLIIGDFTPSTLTFHPCWTNQAGNIDREEPLYMTAHYIRSIRPDAKFIVMMRDPVERIFSNYKMKFRLSKRLGQENAQLFHEEMLNATTYLTNCMLHQTARSCAYSVMKFDYMTHVTNSMYEIFIRDWLAVFPRDQFLFLRMEDYMESRVPNVKAIFEFLGLGKTKKCLLHDI</sequence>
<dbReference type="InterPro" id="IPR052654">
    <property type="entry name" value="CS_Sulfotransferase"/>
</dbReference>
<evidence type="ECO:0000256" key="1">
    <source>
        <dbReference type="SAM" id="MobiDB-lite"/>
    </source>
</evidence>
<dbReference type="Proteomes" id="UP001208570">
    <property type="component" value="Unassembled WGS sequence"/>
</dbReference>
<feature type="domain" description="Sulfotransferase" evidence="2">
    <location>
        <begin position="325"/>
        <end position="447"/>
    </location>
</feature>
<organism evidence="3 4">
    <name type="scientific">Paralvinella palmiformis</name>
    <dbReference type="NCBI Taxonomy" id="53620"/>
    <lineage>
        <taxon>Eukaryota</taxon>
        <taxon>Metazoa</taxon>
        <taxon>Spiralia</taxon>
        <taxon>Lophotrochozoa</taxon>
        <taxon>Annelida</taxon>
        <taxon>Polychaeta</taxon>
        <taxon>Sedentaria</taxon>
        <taxon>Canalipalpata</taxon>
        <taxon>Terebellida</taxon>
        <taxon>Terebelliformia</taxon>
        <taxon>Alvinellidae</taxon>
        <taxon>Paralvinella</taxon>
    </lineage>
</organism>
<dbReference type="PANTHER" id="PTHR15723">
    <property type="entry name" value="CARBOHYDRATE SULFOTRANSFERASE 15"/>
    <property type="match status" value="1"/>
</dbReference>
<protein>
    <recommendedName>
        <fullName evidence="2">Sulfotransferase domain-containing protein</fullName>
    </recommendedName>
</protein>
<accession>A0AAD9JD40</accession>
<feature type="compositionally biased region" description="Acidic residues" evidence="1">
    <location>
        <begin position="124"/>
        <end position="204"/>
    </location>
</feature>
<dbReference type="PANTHER" id="PTHR15723:SF0">
    <property type="entry name" value="CARBOHYDRATE SULFOTRANSFERASE 15"/>
    <property type="match status" value="1"/>
</dbReference>
<name>A0AAD9JD40_9ANNE</name>
<dbReference type="Gene3D" id="3.40.50.300">
    <property type="entry name" value="P-loop containing nucleotide triphosphate hydrolases"/>
    <property type="match status" value="1"/>
</dbReference>
<dbReference type="Pfam" id="PF00685">
    <property type="entry name" value="Sulfotransfer_1"/>
    <property type="match status" value="1"/>
</dbReference>
<dbReference type="EMBL" id="JAODUP010000406">
    <property type="protein sequence ID" value="KAK2150411.1"/>
    <property type="molecule type" value="Genomic_DNA"/>
</dbReference>
<comment type="caution">
    <text evidence="3">The sequence shown here is derived from an EMBL/GenBank/DDBJ whole genome shotgun (WGS) entry which is preliminary data.</text>
</comment>
<keyword evidence="4" id="KW-1185">Reference proteome</keyword>
<gene>
    <name evidence="3" type="ORF">LSH36_406g02080</name>
</gene>
<dbReference type="InterPro" id="IPR027417">
    <property type="entry name" value="P-loop_NTPase"/>
</dbReference>
<evidence type="ECO:0000313" key="3">
    <source>
        <dbReference type="EMBL" id="KAK2150411.1"/>
    </source>
</evidence>
<evidence type="ECO:0000313" key="4">
    <source>
        <dbReference type="Proteomes" id="UP001208570"/>
    </source>
</evidence>
<dbReference type="InterPro" id="IPR000863">
    <property type="entry name" value="Sulfotransferase_dom"/>
</dbReference>
<evidence type="ECO:0000259" key="2">
    <source>
        <dbReference type="Pfam" id="PF00685"/>
    </source>
</evidence>
<dbReference type="AlphaFoldDB" id="A0AAD9JD40"/>
<dbReference type="SUPFAM" id="SSF52540">
    <property type="entry name" value="P-loop containing nucleoside triphosphate hydrolases"/>
    <property type="match status" value="1"/>
</dbReference>
<dbReference type="GO" id="GO:0050659">
    <property type="term" value="F:N-acetylgalactosamine 4-sulfate 6-O-sulfotransferase activity"/>
    <property type="evidence" value="ECO:0007669"/>
    <property type="project" value="TreeGrafter"/>
</dbReference>